<sequence>MLPAMANYVDKLQPAFTEAFSLAARGAADLAGHMSPDVENLAGWLFGTNEAEAQRRLGNVQRIPATFSTNIRDLSNLNDVVVYCNMDRYQTSNRPDGALYDPNTGSYLKLSEVDSMMCKTGQAIAGQRRPKAITANYPRWDTRKPPVLTTMDICNWYLEFVKSSQWATESDVESGSPTFPSLWGFLESLATTHQETFGRTRMDISALFEHTLLHELTHSDKVGTPQYEIPEAESYGWDKCVEAKSATNSDSLAFFALGCQFINQGYTIGSFGNIDSPSPSRENSPPRRRRTIVSRLWAS</sequence>
<protein>
    <recommendedName>
        <fullName evidence="4">Lysine-specific metallo-endopeptidase domain-containing protein</fullName>
    </recommendedName>
</protein>
<evidence type="ECO:0000313" key="2">
    <source>
        <dbReference type="EMBL" id="KAL2056439.1"/>
    </source>
</evidence>
<evidence type="ECO:0000256" key="1">
    <source>
        <dbReference type="SAM" id="MobiDB-lite"/>
    </source>
</evidence>
<dbReference type="EMBL" id="JBHFEH010000008">
    <property type="protein sequence ID" value="KAL2056439.1"/>
    <property type="molecule type" value="Genomic_DNA"/>
</dbReference>
<accession>A0ABR4BF46</accession>
<reference evidence="2 3" key="1">
    <citation type="submission" date="2024-09" db="EMBL/GenBank/DDBJ databases">
        <title>Rethinking Asexuality: The Enigmatic Case of Functional Sexual Genes in Lepraria (Stereocaulaceae).</title>
        <authorList>
            <person name="Doellman M."/>
            <person name="Sun Y."/>
            <person name="Barcenas-Pena A."/>
            <person name="Lumbsch H.T."/>
            <person name="Grewe F."/>
        </authorList>
    </citation>
    <scope>NUCLEOTIDE SEQUENCE [LARGE SCALE GENOMIC DNA]</scope>
    <source>
        <strain evidence="2 3">Grewe 0041</strain>
    </source>
</reference>
<gene>
    <name evidence="2" type="ORF">ABVK25_003462</name>
</gene>
<organism evidence="2 3">
    <name type="scientific">Lepraria finkii</name>
    <dbReference type="NCBI Taxonomy" id="1340010"/>
    <lineage>
        <taxon>Eukaryota</taxon>
        <taxon>Fungi</taxon>
        <taxon>Dikarya</taxon>
        <taxon>Ascomycota</taxon>
        <taxon>Pezizomycotina</taxon>
        <taxon>Lecanoromycetes</taxon>
        <taxon>OSLEUM clade</taxon>
        <taxon>Lecanoromycetidae</taxon>
        <taxon>Lecanorales</taxon>
        <taxon>Lecanorineae</taxon>
        <taxon>Stereocaulaceae</taxon>
        <taxon>Lepraria</taxon>
    </lineage>
</organism>
<dbReference type="Proteomes" id="UP001590951">
    <property type="component" value="Unassembled WGS sequence"/>
</dbReference>
<dbReference type="InterPro" id="IPR024079">
    <property type="entry name" value="MetalloPept_cat_dom_sf"/>
</dbReference>
<keyword evidence="3" id="KW-1185">Reference proteome</keyword>
<proteinExistence type="predicted"/>
<evidence type="ECO:0000313" key="3">
    <source>
        <dbReference type="Proteomes" id="UP001590951"/>
    </source>
</evidence>
<comment type="caution">
    <text evidence="2">The sequence shown here is derived from an EMBL/GenBank/DDBJ whole genome shotgun (WGS) entry which is preliminary data.</text>
</comment>
<evidence type="ECO:0008006" key="4">
    <source>
        <dbReference type="Google" id="ProtNLM"/>
    </source>
</evidence>
<feature type="region of interest" description="Disordered" evidence="1">
    <location>
        <begin position="272"/>
        <end position="293"/>
    </location>
</feature>
<dbReference type="Gene3D" id="3.40.390.10">
    <property type="entry name" value="Collagenase (Catalytic Domain)"/>
    <property type="match status" value="1"/>
</dbReference>
<name>A0ABR4BF46_9LECA</name>